<feature type="region of interest" description="Disordered" evidence="11">
    <location>
        <begin position="435"/>
        <end position="470"/>
    </location>
</feature>
<dbReference type="AlphaFoldDB" id="A0AAU7C5X1"/>
<proteinExistence type="inferred from homology"/>
<keyword evidence="5" id="KW-0677">Repeat</keyword>
<reference evidence="15" key="1">
    <citation type="submission" date="2024-04" db="EMBL/GenBank/DDBJ databases">
        <title>Limosilactobacillus allomucosae sp. nov., a novel species isolated from wild boar faecal samples as a potential probiotics for domestic pigs.</title>
        <authorList>
            <person name="Chen B."/>
        </authorList>
    </citation>
    <scope>NUCLEOTIDE SEQUENCE</scope>
    <source>
        <strain evidence="15">WILCCON 0051</strain>
    </source>
</reference>
<evidence type="ECO:0000259" key="13">
    <source>
        <dbReference type="PROSITE" id="PS51371"/>
    </source>
</evidence>
<feature type="domain" description="CNNM transmembrane" evidence="14">
    <location>
        <begin position="2"/>
        <end position="199"/>
    </location>
</feature>
<dbReference type="InterPro" id="IPR036318">
    <property type="entry name" value="FAD-bd_PCMH-like_sf"/>
</dbReference>
<sequence>MEVSTSPITLFTIIFILLLAALFTLLEYSLIKVRPTELKELKQTSSVRRAEKMIDHLTEYLSTAQVGVTMTSLILGWIGEAYITELLEKANIFPKSVANDFSSIIGILLFTFLHAVFTDLVPKNMAIDQPVKILLAIAHPMTFFHVIFYPLIWLFDWTAKIITKMLGFSVNPDEDIYTQNEIVTLSQESERAGEMDKEDVVFMERAFRMNDKVADDVMVDRTQLSVIDITATVADAAQLYFQKKYTRFPVVANNDKDHILGYIFSYDIMRQNQINPKQAIRSIMRKIPIVYQSEELTDVLQIMMKKQVPIVVVQDEYGGTAGIITDKDIYEELFGTVGEEIDHVSSDMIEKKEPDSKGNPTYLVSGKMPLDDFERYFNVRIPQFDQTDVSTLTGFFLERQYDLKVGQPVRVEDFSFTPLDLKNAYVSQFKVVQIKPKKKPTEDSDDDSSSDRKRRLKRDRKDEQKSDNED</sequence>
<feature type="transmembrane region" description="Helical" evidence="12">
    <location>
        <begin position="6"/>
        <end position="26"/>
    </location>
</feature>
<dbReference type="InterPro" id="IPR051676">
    <property type="entry name" value="UPF0053_domain"/>
</dbReference>
<feature type="compositionally biased region" description="Basic and acidic residues" evidence="11">
    <location>
        <begin position="459"/>
        <end position="470"/>
    </location>
</feature>
<evidence type="ECO:0000256" key="1">
    <source>
        <dbReference type="ARBA" id="ARBA00004651"/>
    </source>
</evidence>
<dbReference type="InterPro" id="IPR044751">
    <property type="entry name" value="Ion_transp-like_CBS"/>
</dbReference>
<dbReference type="PANTHER" id="PTHR43099:SF2">
    <property type="entry name" value="UPF0053 PROTEIN YRKA"/>
    <property type="match status" value="1"/>
</dbReference>
<organism evidence="15">
    <name type="scientific">Limosilactobacillus allomucosae</name>
    <dbReference type="NCBI Taxonomy" id="3142938"/>
    <lineage>
        <taxon>Bacteria</taxon>
        <taxon>Bacillati</taxon>
        <taxon>Bacillota</taxon>
        <taxon>Bacilli</taxon>
        <taxon>Lactobacillales</taxon>
        <taxon>Lactobacillaceae</taxon>
        <taxon>Limosilactobacillus</taxon>
    </lineage>
</organism>
<dbReference type="GO" id="GO:0005886">
    <property type="term" value="C:plasma membrane"/>
    <property type="evidence" value="ECO:0007669"/>
    <property type="project" value="UniProtKB-SubCell"/>
</dbReference>
<gene>
    <name evidence="15" type="ORF">ABC765_04605</name>
</gene>
<comment type="similarity">
    <text evidence="2">Belongs to the UPF0053 family.</text>
</comment>
<comment type="subcellular location">
    <subcellularLocation>
        <location evidence="1">Cell membrane</location>
        <topology evidence="1">Multi-pass membrane protein</topology>
    </subcellularLocation>
</comment>
<feature type="transmembrane region" description="Helical" evidence="12">
    <location>
        <begin position="57"/>
        <end position="78"/>
    </location>
</feature>
<dbReference type="Pfam" id="PF00571">
    <property type="entry name" value="CBS"/>
    <property type="match status" value="2"/>
</dbReference>
<dbReference type="InterPro" id="IPR046342">
    <property type="entry name" value="CBS_dom_sf"/>
</dbReference>
<feature type="transmembrane region" description="Helical" evidence="12">
    <location>
        <begin position="133"/>
        <end position="155"/>
    </location>
</feature>
<evidence type="ECO:0000256" key="3">
    <source>
        <dbReference type="ARBA" id="ARBA00022475"/>
    </source>
</evidence>
<name>A0AAU7C5X1_9LACO</name>
<evidence type="ECO:0000313" key="15">
    <source>
        <dbReference type="EMBL" id="XBG96370.1"/>
    </source>
</evidence>
<dbReference type="EMBL" id="CP154878">
    <property type="protein sequence ID" value="XBG96370.1"/>
    <property type="molecule type" value="Genomic_DNA"/>
</dbReference>
<dbReference type="KEGG" id="lalo:ABC765_04605"/>
<dbReference type="InterPro" id="IPR002550">
    <property type="entry name" value="CNNM"/>
</dbReference>
<dbReference type="Gene3D" id="3.10.580.10">
    <property type="entry name" value="CBS-domain"/>
    <property type="match status" value="1"/>
</dbReference>
<keyword evidence="6 10" id="KW-1133">Transmembrane helix</keyword>
<evidence type="ECO:0000256" key="10">
    <source>
        <dbReference type="PROSITE-ProRule" id="PRU01193"/>
    </source>
</evidence>
<evidence type="ECO:0000259" key="14">
    <source>
        <dbReference type="PROSITE" id="PS51846"/>
    </source>
</evidence>
<dbReference type="CDD" id="cd04590">
    <property type="entry name" value="CBS_pair_CorC_HlyC_assoc"/>
    <property type="match status" value="1"/>
</dbReference>
<feature type="domain" description="CBS" evidence="13">
    <location>
        <begin position="218"/>
        <end position="280"/>
    </location>
</feature>
<keyword evidence="8 10" id="KW-0472">Membrane</keyword>
<dbReference type="SUPFAM" id="SSF56176">
    <property type="entry name" value="FAD-binding/transporter-associated domain-like"/>
    <property type="match status" value="1"/>
</dbReference>
<evidence type="ECO:0000256" key="4">
    <source>
        <dbReference type="ARBA" id="ARBA00022692"/>
    </source>
</evidence>
<dbReference type="InterPro" id="IPR005170">
    <property type="entry name" value="Transptr-assoc_dom"/>
</dbReference>
<accession>A0AAU7C5X1</accession>
<dbReference type="InterPro" id="IPR000644">
    <property type="entry name" value="CBS_dom"/>
</dbReference>
<dbReference type="Pfam" id="PF03471">
    <property type="entry name" value="CorC_HlyC"/>
    <property type="match status" value="1"/>
</dbReference>
<dbReference type="SMART" id="SM01091">
    <property type="entry name" value="CorC_HlyC"/>
    <property type="match status" value="1"/>
</dbReference>
<evidence type="ECO:0000256" key="5">
    <source>
        <dbReference type="ARBA" id="ARBA00022737"/>
    </source>
</evidence>
<feature type="domain" description="CBS" evidence="13">
    <location>
        <begin position="283"/>
        <end position="343"/>
    </location>
</feature>
<dbReference type="Pfam" id="PF01595">
    <property type="entry name" value="CNNM"/>
    <property type="match status" value="1"/>
</dbReference>
<dbReference type="PROSITE" id="PS51846">
    <property type="entry name" value="CNNM"/>
    <property type="match status" value="1"/>
</dbReference>
<evidence type="ECO:0000256" key="2">
    <source>
        <dbReference type="ARBA" id="ARBA00006337"/>
    </source>
</evidence>
<feature type="transmembrane region" description="Helical" evidence="12">
    <location>
        <begin position="101"/>
        <end position="121"/>
    </location>
</feature>
<evidence type="ECO:0000256" key="6">
    <source>
        <dbReference type="ARBA" id="ARBA00022989"/>
    </source>
</evidence>
<evidence type="ECO:0000256" key="9">
    <source>
        <dbReference type="PROSITE-ProRule" id="PRU00703"/>
    </source>
</evidence>
<evidence type="ECO:0000256" key="8">
    <source>
        <dbReference type="ARBA" id="ARBA00023136"/>
    </source>
</evidence>
<dbReference type="SUPFAM" id="SSF54631">
    <property type="entry name" value="CBS-domain pair"/>
    <property type="match status" value="1"/>
</dbReference>
<keyword evidence="3" id="KW-1003">Cell membrane</keyword>
<dbReference type="InterPro" id="IPR016169">
    <property type="entry name" value="FAD-bd_PCMH_sub2"/>
</dbReference>
<protein>
    <submittedName>
        <fullName evidence="15">Hemolysin family protein</fullName>
    </submittedName>
</protein>
<evidence type="ECO:0000256" key="11">
    <source>
        <dbReference type="SAM" id="MobiDB-lite"/>
    </source>
</evidence>
<evidence type="ECO:0000256" key="7">
    <source>
        <dbReference type="ARBA" id="ARBA00023122"/>
    </source>
</evidence>
<dbReference type="RefSeq" id="WP_347980835.1">
    <property type="nucleotide sequence ID" value="NZ_CP154878.1"/>
</dbReference>
<dbReference type="GO" id="GO:0050660">
    <property type="term" value="F:flavin adenine dinucleotide binding"/>
    <property type="evidence" value="ECO:0007669"/>
    <property type="project" value="InterPro"/>
</dbReference>
<keyword evidence="7 9" id="KW-0129">CBS domain</keyword>
<dbReference type="Gene3D" id="3.30.465.10">
    <property type="match status" value="1"/>
</dbReference>
<dbReference type="PANTHER" id="PTHR43099">
    <property type="entry name" value="UPF0053 PROTEIN YRKA"/>
    <property type="match status" value="1"/>
</dbReference>
<keyword evidence="4 10" id="KW-0812">Transmembrane</keyword>
<dbReference type="PROSITE" id="PS51371">
    <property type="entry name" value="CBS"/>
    <property type="match status" value="2"/>
</dbReference>
<evidence type="ECO:0000256" key="12">
    <source>
        <dbReference type="SAM" id="Phobius"/>
    </source>
</evidence>